<accession>A0ABY2F836</accession>
<feature type="domain" description="HTH tetR-type" evidence="6">
    <location>
        <begin position="17"/>
        <end position="77"/>
    </location>
</feature>
<reference evidence="7 8" key="1">
    <citation type="submission" date="2019-03" db="EMBL/GenBank/DDBJ databases">
        <title>Genomic Encyclopedia of Type Strains, Phase III (KMG-III): the genomes of soil and plant-associated and newly described type strains.</title>
        <authorList>
            <person name="Whitman W."/>
        </authorList>
    </citation>
    <scope>NUCLEOTIDE SEQUENCE [LARGE SCALE GENOMIC DNA]</scope>
    <source>
        <strain evidence="7 8">VKMAc-2574</strain>
    </source>
</reference>
<feature type="region of interest" description="Disordered" evidence="5">
    <location>
        <begin position="204"/>
        <end position="224"/>
    </location>
</feature>
<comment type="caution">
    <text evidence="7">The sequence shown here is derived from an EMBL/GenBank/DDBJ whole genome shotgun (WGS) entry which is preliminary data.</text>
</comment>
<dbReference type="SUPFAM" id="SSF48498">
    <property type="entry name" value="Tetracyclin repressor-like, C-terminal domain"/>
    <property type="match status" value="1"/>
</dbReference>
<dbReference type="SUPFAM" id="SSF46689">
    <property type="entry name" value="Homeodomain-like"/>
    <property type="match status" value="1"/>
</dbReference>
<evidence type="ECO:0000256" key="2">
    <source>
        <dbReference type="ARBA" id="ARBA00023125"/>
    </source>
</evidence>
<dbReference type="Pfam" id="PF16925">
    <property type="entry name" value="TetR_C_13"/>
    <property type="match status" value="1"/>
</dbReference>
<dbReference type="EMBL" id="SODU01000004">
    <property type="protein sequence ID" value="TDW84380.1"/>
    <property type="molecule type" value="Genomic_DNA"/>
</dbReference>
<dbReference type="Pfam" id="PF00440">
    <property type="entry name" value="TetR_N"/>
    <property type="match status" value="1"/>
</dbReference>
<dbReference type="PANTHER" id="PTHR47506">
    <property type="entry name" value="TRANSCRIPTIONAL REGULATORY PROTEIN"/>
    <property type="match status" value="1"/>
</dbReference>
<dbReference type="RefSeq" id="WP_202871291.1">
    <property type="nucleotide sequence ID" value="NZ_SODU01000004.1"/>
</dbReference>
<proteinExistence type="predicted"/>
<dbReference type="Proteomes" id="UP000295060">
    <property type="component" value="Unassembled WGS sequence"/>
</dbReference>
<keyword evidence="2 4" id="KW-0238">DNA-binding</keyword>
<dbReference type="InterPro" id="IPR009057">
    <property type="entry name" value="Homeodomain-like_sf"/>
</dbReference>
<dbReference type="InterPro" id="IPR011075">
    <property type="entry name" value="TetR_C"/>
</dbReference>
<evidence type="ECO:0000313" key="7">
    <source>
        <dbReference type="EMBL" id="TDW84380.1"/>
    </source>
</evidence>
<evidence type="ECO:0000256" key="4">
    <source>
        <dbReference type="PROSITE-ProRule" id="PRU00335"/>
    </source>
</evidence>
<organism evidence="7 8">
    <name type="scientific">Kribbella pratensis</name>
    <dbReference type="NCBI Taxonomy" id="2512112"/>
    <lineage>
        <taxon>Bacteria</taxon>
        <taxon>Bacillati</taxon>
        <taxon>Actinomycetota</taxon>
        <taxon>Actinomycetes</taxon>
        <taxon>Propionibacteriales</taxon>
        <taxon>Kribbellaceae</taxon>
        <taxon>Kribbella</taxon>
    </lineage>
</organism>
<evidence type="ECO:0000256" key="5">
    <source>
        <dbReference type="SAM" id="MobiDB-lite"/>
    </source>
</evidence>
<dbReference type="PANTHER" id="PTHR47506:SF1">
    <property type="entry name" value="HTH-TYPE TRANSCRIPTIONAL REGULATOR YJDC"/>
    <property type="match status" value="1"/>
</dbReference>
<dbReference type="InterPro" id="IPR001647">
    <property type="entry name" value="HTH_TetR"/>
</dbReference>
<evidence type="ECO:0000256" key="1">
    <source>
        <dbReference type="ARBA" id="ARBA00023015"/>
    </source>
</evidence>
<dbReference type="Gene3D" id="1.10.357.10">
    <property type="entry name" value="Tetracycline Repressor, domain 2"/>
    <property type="match status" value="1"/>
</dbReference>
<keyword evidence="3" id="KW-0804">Transcription</keyword>
<protein>
    <submittedName>
        <fullName evidence="7">TetR family transcriptional regulator</fullName>
    </submittedName>
</protein>
<dbReference type="InterPro" id="IPR036271">
    <property type="entry name" value="Tet_transcr_reg_TetR-rel_C_sf"/>
</dbReference>
<evidence type="ECO:0000256" key="3">
    <source>
        <dbReference type="ARBA" id="ARBA00023163"/>
    </source>
</evidence>
<dbReference type="PROSITE" id="PS50977">
    <property type="entry name" value="HTH_TETR_2"/>
    <property type="match status" value="1"/>
</dbReference>
<gene>
    <name evidence="7" type="ORF">EV137_7189</name>
</gene>
<feature type="DNA-binding region" description="H-T-H motif" evidence="4">
    <location>
        <begin position="40"/>
        <end position="59"/>
    </location>
</feature>
<sequence length="224" mass="24228">MPETVDELARRLTARGAATRDRIVAAADELIALKGAAATTLDDVTAASGTSKSQFYRHFSDKSALVQAVIALRGSRVLEREEQYFRRVDSFSGLERWCRAILQRVTARRGALGCELGALSTELSDHDEAARIDLDAHLTSWISLLTDALERMKTNGTLTLDADPRKLATGIMAALQGGYVLAQAARDPAPMEVALTLAMDSVRAHATTPTEQPVRTSGGRPEPR</sequence>
<keyword evidence="1" id="KW-0805">Transcription regulation</keyword>
<keyword evidence="8" id="KW-1185">Reference proteome</keyword>
<evidence type="ECO:0000313" key="8">
    <source>
        <dbReference type="Proteomes" id="UP000295060"/>
    </source>
</evidence>
<name>A0ABY2F836_9ACTN</name>
<evidence type="ECO:0000259" key="6">
    <source>
        <dbReference type="PROSITE" id="PS50977"/>
    </source>
</evidence>
<dbReference type="PRINTS" id="PR00455">
    <property type="entry name" value="HTHTETR"/>
</dbReference>